<proteinExistence type="predicted"/>
<dbReference type="AlphaFoldDB" id="A0A7V7UBH3"/>
<keyword evidence="1" id="KW-1133">Transmembrane helix</keyword>
<evidence type="ECO:0008006" key="4">
    <source>
        <dbReference type="Google" id="ProtNLM"/>
    </source>
</evidence>
<reference evidence="2 3" key="2">
    <citation type="submission" date="2020-02" db="EMBL/GenBank/DDBJ databases">
        <title>Candidatus Galacturonibacter soehngenii shows hetero-acetogenic catabolism of galacturonic acid but lacks a canonical carbon monoxide dehydrogenase/acetyl-CoA synthase complex.</title>
        <authorList>
            <person name="Diender M."/>
            <person name="Stouten G.R."/>
            <person name="Petersen J.F."/>
            <person name="Nielsen P.H."/>
            <person name="Dueholm M.S."/>
            <person name="Pronk J.T."/>
            <person name="Van Loosdrecht M.C.M."/>
        </authorList>
    </citation>
    <scope>NUCLEOTIDE SEQUENCE [LARGE SCALE GENOMIC DNA]</scope>
    <source>
        <strain evidence="2">GalUA</strain>
    </source>
</reference>
<reference evidence="2 3" key="1">
    <citation type="submission" date="2019-09" db="EMBL/GenBank/DDBJ databases">
        <authorList>
            <person name="Valk L.C."/>
        </authorList>
    </citation>
    <scope>NUCLEOTIDE SEQUENCE [LARGE SCALE GENOMIC DNA]</scope>
    <source>
        <strain evidence="2">GalUA</strain>
    </source>
</reference>
<feature type="transmembrane region" description="Helical" evidence="1">
    <location>
        <begin position="15"/>
        <end position="37"/>
    </location>
</feature>
<comment type="caution">
    <text evidence="2">The sequence shown here is derived from an EMBL/GenBank/DDBJ whole genome shotgun (WGS) entry which is preliminary data.</text>
</comment>
<evidence type="ECO:0000313" key="2">
    <source>
        <dbReference type="EMBL" id="KAB1438108.1"/>
    </source>
</evidence>
<evidence type="ECO:0000313" key="3">
    <source>
        <dbReference type="Proteomes" id="UP000461768"/>
    </source>
</evidence>
<dbReference type="RefSeq" id="WP_151144976.1">
    <property type="nucleotide sequence ID" value="NZ_WAGX01000005.1"/>
</dbReference>
<dbReference type="EMBL" id="WAGX01000005">
    <property type="protein sequence ID" value="KAB1438108.1"/>
    <property type="molecule type" value="Genomic_DNA"/>
</dbReference>
<evidence type="ECO:0000256" key="1">
    <source>
        <dbReference type="SAM" id="Phobius"/>
    </source>
</evidence>
<keyword evidence="1" id="KW-0812">Transmembrane</keyword>
<keyword evidence="3" id="KW-1185">Reference proteome</keyword>
<gene>
    <name evidence="2" type="ORF">F7O84_11145</name>
</gene>
<accession>A0A7V7UBH3</accession>
<dbReference type="OrthoDB" id="9790495at2"/>
<protein>
    <recommendedName>
        <fullName evidence="4">FMN-binding protein</fullName>
    </recommendedName>
</protein>
<keyword evidence="1" id="KW-0472">Membrane</keyword>
<organism evidence="2 3">
    <name type="scientific">Candidatus Galacturonatibacter soehngenii</name>
    <dbReference type="NCBI Taxonomy" id="2307010"/>
    <lineage>
        <taxon>Bacteria</taxon>
        <taxon>Bacillati</taxon>
        <taxon>Bacillota</taxon>
        <taxon>Clostridia</taxon>
        <taxon>Lachnospirales</taxon>
        <taxon>Lachnospiraceae</taxon>
        <taxon>Candidatus Galacturonatibacter</taxon>
    </lineage>
</organism>
<sequence length="146" mass="16157">MSSKTKIVVIQLKELIYTGLFVVLGILLVLLLIFMFIPKNSKDNRAAPTMNYVAGVYSSSLVINDNTIDVEVVVDEDHINSIRLVNLSEAVTTMYPLMQPALEDLTNQITTNQSLEGVTYSEDNKYTSMVLLDAIQTALDKAVPSE</sequence>
<dbReference type="Proteomes" id="UP000461768">
    <property type="component" value="Unassembled WGS sequence"/>
</dbReference>
<name>A0A7V7UBH3_9FIRM</name>